<accession>A0A2H1GUH3</accession>
<proteinExistence type="predicted"/>
<evidence type="ECO:0000313" key="1">
    <source>
        <dbReference type="EMBL" id="SMR57229.1"/>
    </source>
</evidence>
<evidence type="ECO:0008006" key="3">
    <source>
        <dbReference type="Google" id="ProtNLM"/>
    </source>
</evidence>
<sequence length="246" mass="27973">MAGPETDGSLFWELPLELRFIVYGLAYGTERTITPNWIQSDVELKMVSRKLVAVKQKQKRTSESDPKNIDEVRLVSKQFHAEAMQHLAENNTFRLSRCLGCPQSLTYASQEFARGIRSLVIFWHGFSLRDKLDLNQLCPRLQHLTLILRFEDLEEDSFVRASGPPTDDVLRKCSIAGALSMVRGLNQLTIDESPTYYQVDTASTHLQRGRVATSVLKALEKILRSIVTREPAKPRFPRAAKKSRLS</sequence>
<evidence type="ECO:0000313" key="2">
    <source>
        <dbReference type="Proteomes" id="UP000245764"/>
    </source>
</evidence>
<organism evidence="1 2">
    <name type="scientific">Zymoseptoria tritici ST99CH_1E4</name>
    <dbReference type="NCBI Taxonomy" id="1276532"/>
    <lineage>
        <taxon>Eukaryota</taxon>
        <taxon>Fungi</taxon>
        <taxon>Dikarya</taxon>
        <taxon>Ascomycota</taxon>
        <taxon>Pezizomycotina</taxon>
        <taxon>Dothideomycetes</taxon>
        <taxon>Dothideomycetidae</taxon>
        <taxon>Mycosphaerellales</taxon>
        <taxon>Mycosphaerellaceae</taxon>
        <taxon>Zymoseptoria</taxon>
    </lineage>
</organism>
<dbReference type="PANTHER" id="PTHR42085">
    <property type="entry name" value="F-BOX DOMAIN-CONTAINING PROTEIN"/>
    <property type="match status" value="1"/>
</dbReference>
<dbReference type="PANTHER" id="PTHR42085:SF1">
    <property type="entry name" value="F-BOX DOMAIN-CONTAINING PROTEIN"/>
    <property type="match status" value="1"/>
</dbReference>
<dbReference type="AlphaFoldDB" id="A0A2H1GUH3"/>
<protein>
    <recommendedName>
        <fullName evidence="3">F-box domain-containing protein</fullName>
    </recommendedName>
</protein>
<gene>
    <name evidence="1" type="ORF">ZT1E4_G8826</name>
</gene>
<dbReference type="Proteomes" id="UP000245764">
    <property type="component" value="Chromosome 8"/>
</dbReference>
<reference evidence="2" key="1">
    <citation type="submission" date="2017-05" db="EMBL/GenBank/DDBJ databases">
        <authorList>
            <person name="Song R."/>
            <person name="Chenine A.L."/>
            <person name="Ruprecht R.M."/>
        </authorList>
    </citation>
    <scope>NUCLEOTIDE SEQUENCE [LARGE SCALE GENOMIC DNA]</scope>
</reference>
<dbReference type="EMBL" id="LT854260">
    <property type="protein sequence ID" value="SMR57229.1"/>
    <property type="molecule type" value="Genomic_DNA"/>
</dbReference>
<dbReference type="InterPro" id="IPR038883">
    <property type="entry name" value="AN11006-like"/>
</dbReference>
<name>A0A2H1GUH3_ZYMTR</name>